<dbReference type="InterPro" id="IPR013783">
    <property type="entry name" value="Ig-like_fold"/>
</dbReference>
<keyword evidence="2" id="KW-0964">Secreted</keyword>
<comment type="similarity">
    <text evidence="9">Belongs to the fibril-associated collagens with interrupted helices (FACIT) family.</text>
</comment>
<dbReference type="AlphaFoldDB" id="A0AA47P3Z0"/>
<evidence type="ECO:0000256" key="2">
    <source>
        <dbReference type="ARBA" id="ARBA00022525"/>
    </source>
</evidence>
<dbReference type="GO" id="GO:0007155">
    <property type="term" value="P:cell adhesion"/>
    <property type="evidence" value="ECO:0007669"/>
    <property type="project" value="UniProtKB-KW"/>
</dbReference>
<dbReference type="CDD" id="cd00063">
    <property type="entry name" value="FN3"/>
    <property type="match status" value="1"/>
</dbReference>
<dbReference type="InterPro" id="IPR003961">
    <property type="entry name" value="FN3_dom"/>
</dbReference>
<dbReference type="EMBL" id="JAOPHQ010002686">
    <property type="protein sequence ID" value="KAK0145912.1"/>
    <property type="molecule type" value="Genomic_DNA"/>
</dbReference>
<keyword evidence="8" id="KW-0325">Glycoprotein</keyword>
<dbReference type="Pfam" id="PF00041">
    <property type="entry name" value="fn3"/>
    <property type="match status" value="1"/>
</dbReference>
<dbReference type="InterPro" id="IPR036116">
    <property type="entry name" value="FN3_sf"/>
</dbReference>
<gene>
    <name evidence="11" type="primary">Col12a1_1</name>
    <name evidence="11" type="ORF">N1851_015155</name>
</gene>
<dbReference type="PANTHER" id="PTHR46708">
    <property type="entry name" value="TENASCIN"/>
    <property type="match status" value="1"/>
</dbReference>
<name>A0AA47P3Z0_MERPO</name>
<dbReference type="PROSITE" id="PS50853">
    <property type="entry name" value="FN3"/>
    <property type="match status" value="1"/>
</dbReference>
<dbReference type="Gene3D" id="2.60.40.10">
    <property type="entry name" value="Immunoglobulins"/>
    <property type="match status" value="1"/>
</dbReference>
<evidence type="ECO:0000313" key="11">
    <source>
        <dbReference type="EMBL" id="KAK0145912.1"/>
    </source>
</evidence>
<dbReference type="GO" id="GO:0005581">
    <property type="term" value="C:collagen trimer"/>
    <property type="evidence" value="ECO:0007669"/>
    <property type="project" value="UniProtKB-KW"/>
</dbReference>
<comment type="subcellular location">
    <subcellularLocation>
        <location evidence="1">Secreted</location>
        <location evidence="1">Extracellular space</location>
        <location evidence="1">Extracellular matrix</location>
    </subcellularLocation>
</comment>
<evidence type="ECO:0000259" key="10">
    <source>
        <dbReference type="PROSITE" id="PS50853"/>
    </source>
</evidence>
<keyword evidence="4" id="KW-0677">Repeat</keyword>
<accession>A0AA47P3Z0</accession>
<proteinExistence type="inferred from homology"/>
<protein>
    <submittedName>
        <fullName evidence="11">Collagen alpha-1(XII) chain</fullName>
    </submittedName>
</protein>
<dbReference type="SUPFAM" id="SSF49265">
    <property type="entry name" value="Fibronectin type III"/>
    <property type="match status" value="1"/>
</dbReference>
<evidence type="ECO:0000256" key="7">
    <source>
        <dbReference type="ARBA" id="ARBA00023157"/>
    </source>
</evidence>
<evidence type="ECO:0000256" key="5">
    <source>
        <dbReference type="ARBA" id="ARBA00022889"/>
    </source>
</evidence>
<keyword evidence="12" id="KW-1185">Reference proteome</keyword>
<keyword evidence="7" id="KW-1015">Disulfide bond</keyword>
<keyword evidence="6 11" id="KW-0176">Collagen</keyword>
<keyword evidence="5" id="KW-0130">Cell adhesion</keyword>
<evidence type="ECO:0000256" key="4">
    <source>
        <dbReference type="ARBA" id="ARBA00022737"/>
    </source>
</evidence>
<evidence type="ECO:0000256" key="9">
    <source>
        <dbReference type="ARBA" id="ARBA00049648"/>
    </source>
</evidence>
<dbReference type="SMART" id="SM00060">
    <property type="entry name" value="FN3"/>
    <property type="match status" value="1"/>
</dbReference>
<dbReference type="FunFam" id="2.60.40.10:FF:000018">
    <property type="entry name" value="collagen alpha-1(XII) chain isoform X1"/>
    <property type="match status" value="1"/>
</dbReference>
<comment type="caution">
    <text evidence="11">The sequence shown here is derived from an EMBL/GenBank/DDBJ whole genome shotgun (WGS) entry which is preliminary data.</text>
</comment>
<organism evidence="11 12">
    <name type="scientific">Merluccius polli</name>
    <name type="common">Benguela hake</name>
    <name type="synonym">Merluccius cadenati</name>
    <dbReference type="NCBI Taxonomy" id="89951"/>
    <lineage>
        <taxon>Eukaryota</taxon>
        <taxon>Metazoa</taxon>
        <taxon>Chordata</taxon>
        <taxon>Craniata</taxon>
        <taxon>Vertebrata</taxon>
        <taxon>Euteleostomi</taxon>
        <taxon>Actinopterygii</taxon>
        <taxon>Neopterygii</taxon>
        <taxon>Teleostei</taxon>
        <taxon>Neoteleostei</taxon>
        <taxon>Acanthomorphata</taxon>
        <taxon>Zeiogadaria</taxon>
        <taxon>Gadariae</taxon>
        <taxon>Gadiformes</taxon>
        <taxon>Gadoidei</taxon>
        <taxon>Merlucciidae</taxon>
        <taxon>Merluccius</taxon>
    </lineage>
</organism>
<dbReference type="PANTHER" id="PTHR46708:SF2">
    <property type="entry name" value="FIBRONECTIN TYPE-III DOMAIN-CONTAINING PROTEIN"/>
    <property type="match status" value="1"/>
</dbReference>
<evidence type="ECO:0000256" key="8">
    <source>
        <dbReference type="ARBA" id="ARBA00023180"/>
    </source>
</evidence>
<evidence type="ECO:0000256" key="1">
    <source>
        <dbReference type="ARBA" id="ARBA00004498"/>
    </source>
</evidence>
<evidence type="ECO:0000313" key="12">
    <source>
        <dbReference type="Proteomes" id="UP001174136"/>
    </source>
</evidence>
<dbReference type="InterPro" id="IPR050991">
    <property type="entry name" value="ECM_Regulatory_Proteins"/>
</dbReference>
<evidence type="ECO:0000256" key="3">
    <source>
        <dbReference type="ARBA" id="ARBA00022530"/>
    </source>
</evidence>
<keyword evidence="3" id="KW-0272">Extracellular matrix</keyword>
<dbReference type="Proteomes" id="UP001174136">
    <property type="component" value="Unassembled WGS sequence"/>
</dbReference>
<sequence>MKQPKAQFSVTHPRSHASSPNTQYVMTFYEVLSHCSRVRKPRYGFKLSPYKAPRNLQTSEPTKTSFRVSWDPAPGDVKGYKVTFHPTGNDVDLGEMLVGPHDRTIVLEELRAGTEYSVAVAGVFDNGVSLPLAGEEKTTLVDVTETPLPSAPSGKVPIDHLVVPIDHLVVPIDHLVVPVDHLVVHIDHLVVHVNHLVVPIDHLVVL</sequence>
<reference evidence="11" key="1">
    <citation type="journal article" date="2023" name="Front. Mar. Sci.">
        <title>A new Merluccius polli reference genome to investigate the effects of global change in West African waters.</title>
        <authorList>
            <person name="Mateo J.L."/>
            <person name="Blanco-Fernandez C."/>
            <person name="Garcia-Vazquez E."/>
            <person name="Machado-Schiaffino G."/>
        </authorList>
    </citation>
    <scope>NUCLEOTIDE SEQUENCE</scope>
    <source>
        <strain evidence="11">C29</strain>
        <tissue evidence="11">Fin</tissue>
    </source>
</reference>
<evidence type="ECO:0000256" key="6">
    <source>
        <dbReference type="ARBA" id="ARBA00023119"/>
    </source>
</evidence>
<feature type="domain" description="Fibronectin type-III" evidence="10">
    <location>
        <begin position="52"/>
        <end position="142"/>
    </location>
</feature>